<evidence type="ECO:0000313" key="1">
    <source>
        <dbReference type="EMBL" id="KJF61554.1"/>
    </source>
</evidence>
<dbReference type="Proteomes" id="UP000001261">
    <property type="component" value="Unassembled WGS sequence"/>
</dbReference>
<organism evidence="1 2">
    <name type="scientific">Coccidioides immitis (strain RS)</name>
    <name type="common">Valley fever fungus</name>
    <dbReference type="NCBI Taxonomy" id="246410"/>
    <lineage>
        <taxon>Eukaryota</taxon>
        <taxon>Fungi</taxon>
        <taxon>Dikarya</taxon>
        <taxon>Ascomycota</taxon>
        <taxon>Pezizomycotina</taxon>
        <taxon>Eurotiomycetes</taxon>
        <taxon>Eurotiomycetidae</taxon>
        <taxon>Onygenales</taxon>
        <taxon>Onygenaceae</taxon>
        <taxon>Coccidioides</taxon>
    </lineage>
</organism>
<dbReference type="VEuPathDB" id="FungiDB:CIMG_11185"/>
<dbReference type="AlphaFoldDB" id="A0A0D8JWP1"/>
<dbReference type="InParanoid" id="A0A0D8JWP1"/>
<dbReference type="RefSeq" id="XP_012213693.1">
    <property type="nucleotide sequence ID" value="XM_012358270.1"/>
</dbReference>
<dbReference type="KEGG" id="cim:CIMG_11185"/>
<gene>
    <name evidence="1" type="ORF">CIMG_11185</name>
</gene>
<dbReference type="EMBL" id="GG704916">
    <property type="protein sequence ID" value="KJF61554.1"/>
    <property type="molecule type" value="Genomic_DNA"/>
</dbReference>
<name>A0A0D8JWP1_COCIM</name>
<keyword evidence="2" id="KW-1185">Reference proteome</keyword>
<reference evidence="2" key="1">
    <citation type="journal article" date="2009" name="Genome Res.">
        <title>Comparative genomic analyses of the human fungal pathogens Coccidioides and their relatives.</title>
        <authorList>
            <person name="Sharpton T.J."/>
            <person name="Stajich J.E."/>
            <person name="Rounsley S.D."/>
            <person name="Gardner M.J."/>
            <person name="Wortman J.R."/>
            <person name="Jordar V.S."/>
            <person name="Maiti R."/>
            <person name="Kodira C.D."/>
            <person name="Neafsey D.E."/>
            <person name="Zeng Q."/>
            <person name="Hung C.-Y."/>
            <person name="McMahan C."/>
            <person name="Muszewska A."/>
            <person name="Grynberg M."/>
            <person name="Mandel M.A."/>
            <person name="Kellner E.M."/>
            <person name="Barker B.M."/>
            <person name="Galgiani J.N."/>
            <person name="Orbach M.J."/>
            <person name="Kirkland T.N."/>
            <person name="Cole G.T."/>
            <person name="Henn M.R."/>
            <person name="Birren B.W."/>
            <person name="Taylor J.W."/>
        </authorList>
    </citation>
    <scope>NUCLEOTIDE SEQUENCE [LARGE SCALE GENOMIC DNA]</scope>
    <source>
        <strain evidence="2">RS</strain>
    </source>
</reference>
<dbReference type="OrthoDB" id="4206358at2759"/>
<proteinExistence type="predicted"/>
<reference evidence="2" key="2">
    <citation type="journal article" date="2010" name="Genome Res.">
        <title>Population genomic sequencing of Coccidioides fungi reveals recent hybridization and transposon control.</title>
        <authorList>
            <person name="Neafsey D.E."/>
            <person name="Barker B.M."/>
            <person name="Sharpton T.J."/>
            <person name="Stajich J.E."/>
            <person name="Park D.J."/>
            <person name="Whiston E."/>
            <person name="Hung C.-Y."/>
            <person name="McMahan C."/>
            <person name="White J."/>
            <person name="Sykes S."/>
            <person name="Heiman D."/>
            <person name="Young S."/>
            <person name="Zeng Q."/>
            <person name="Abouelleil A."/>
            <person name="Aftuck L."/>
            <person name="Bessette D."/>
            <person name="Brown A."/>
            <person name="FitzGerald M."/>
            <person name="Lui A."/>
            <person name="Macdonald J.P."/>
            <person name="Priest M."/>
            <person name="Orbach M.J."/>
            <person name="Galgiani J.N."/>
            <person name="Kirkland T.N."/>
            <person name="Cole G.T."/>
            <person name="Birren B.W."/>
            <person name="Henn M.R."/>
            <person name="Taylor J.W."/>
            <person name="Rounsley S.D."/>
        </authorList>
    </citation>
    <scope>GENOME REANNOTATION</scope>
    <source>
        <strain evidence="2">RS</strain>
    </source>
</reference>
<dbReference type="GeneID" id="24163602"/>
<evidence type="ECO:0000313" key="2">
    <source>
        <dbReference type="Proteomes" id="UP000001261"/>
    </source>
</evidence>
<sequence length="221" mass="25229">MLGPQNINMLALREHALAKLATHVPFWLSSVQLPRQYSLQPDILCGHQSNMLLEVELYQHNGKVKVDLSKPSGKQAALRAIQDDRYIILRGAADTGSIEEVKDNKHTIALLSRTSGKFEASLPVYIPAFKLKNKDIQCFLDWEKQAEHKAPNDLACIVCYHLWRDAKDEWEWEYDKGLWKEETGEKELVEAFGGDLIICAGWLAQRLPNLKGKRDVFVVNY</sequence>
<protein>
    <submittedName>
        <fullName evidence="1">Uncharacterized protein</fullName>
    </submittedName>
</protein>
<accession>A0A0D8JWP1</accession>